<sequence length="50" mass="5180">MWKVEAAILADDHPSLSSFVISASWSVTCRLVARAAAPDPAAITVAQGTP</sequence>
<dbReference type="Proteomes" id="UP000550401">
    <property type="component" value="Unassembled WGS sequence"/>
</dbReference>
<dbReference type="AlphaFoldDB" id="A0A839F3C7"/>
<protein>
    <submittedName>
        <fullName evidence="1">Uncharacterized protein</fullName>
    </submittedName>
</protein>
<keyword evidence="2" id="KW-1185">Reference proteome</keyword>
<dbReference type="EMBL" id="JACGXL010000001">
    <property type="protein sequence ID" value="MBA8886804.1"/>
    <property type="molecule type" value="Genomic_DNA"/>
</dbReference>
<proteinExistence type="predicted"/>
<evidence type="ECO:0000313" key="1">
    <source>
        <dbReference type="EMBL" id="MBA8886804.1"/>
    </source>
</evidence>
<dbReference type="RefSeq" id="WP_182529852.1">
    <property type="nucleotide sequence ID" value="NZ_JACGXL010000001.1"/>
</dbReference>
<comment type="caution">
    <text evidence="1">The sequence shown here is derived from an EMBL/GenBank/DDBJ whole genome shotgun (WGS) entry which is preliminary data.</text>
</comment>
<evidence type="ECO:0000313" key="2">
    <source>
        <dbReference type="Proteomes" id="UP000550401"/>
    </source>
</evidence>
<accession>A0A839F3C7</accession>
<name>A0A839F3C7_9GAMM</name>
<gene>
    <name evidence="1" type="ORF">FHW12_000995</name>
</gene>
<reference evidence="1 2" key="1">
    <citation type="submission" date="2020-07" db="EMBL/GenBank/DDBJ databases">
        <title>Genomic Encyclopedia of Type Strains, Phase IV (KMG-V): Genome sequencing to study the core and pangenomes of soil and plant-associated prokaryotes.</title>
        <authorList>
            <person name="Whitman W."/>
        </authorList>
    </citation>
    <scope>NUCLEOTIDE SEQUENCE [LARGE SCALE GENOMIC DNA]</scope>
    <source>
        <strain evidence="1 2">RH2WT43</strain>
    </source>
</reference>
<organism evidence="1 2">
    <name type="scientific">Dokdonella fugitiva</name>
    <dbReference type="NCBI Taxonomy" id="328517"/>
    <lineage>
        <taxon>Bacteria</taxon>
        <taxon>Pseudomonadati</taxon>
        <taxon>Pseudomonadota</taxon>
        <taxon>Gammaproteobacteria</taxon>
        <taxon>Lysobacterales</taxon>
        <taxon>Rhodanobacteraceae</taxon>
        <taxon>Dokdonella</taxon>
    </lineage>
</organism>